<evidence type="ECO:0000259" key="9">
    <source>
        <dbReference type="Pfam" id="PF14743"/>
    </source>
</evidence>
<dbReference type="InterPro" id="IPR012340">
    <property type="entry name" value="NA-bd_OB-fold"/>
</dbReference>
<dbReference type="Pfam" id="PF01068">
    <property type="entry name" value="DNA_ligase_A_M"/>
    <property type="match status" value="1"/>
</dbReference>
<dbReference type="InterPro" id="IPR050326">
    <property type="entry name" value="NAD_dep_DNA_ligaseB"/>
</dbReference>
<keyword evidence="3" id="KW-0235">DNA replication</keyword>
<keyword evidence="4" id="KW-0227">DNA damage</keyword>
<comment type="cofactor">
    <cofactor evidence="1">
        <name>a divalent metal cation</name>
        <dbReference type="ChEBI" id="CHEBI:60240"/>
    </cofactor>
</comment>
<feature type="domain" description="DNA ligase OB-like" evidence="9">
    <location>
        <begin position="214"/>
        <end position="279"/>
    </location>
</feature>
<dbReference type="PANTHER" id="PTHR47810">
    <property type="entry name" value="DNA LIGASE"/>
    <property type="match status" value="1"/>
</dbReference>
<evidence type="ECO:0000313" key="11">
    <source>
        <dbReference type="Proteomes" id="UP000317839"/>
    </source>
</evidence>
<feature type="domain" description="ATP-dependent DNA ligase family profile" evidence="8">
    <location>
        <begin position="74"/>
        <end position="200"/>
    </location>
</feature>
<dbReference type="Gene3D" id="3.30.1490.70">
    <property type="match status" value="1"/>
</dbReference>
<dbReference type="Gene3D" id="3.30.470.30">
    <property type="entry name" value="DNA ligase/mRNA capping enzyme"/>
    <property type="match status" value="1"/>
</dbReference>
<evidence type="ECO:0000256" key="5">
    <source>
        <dbReference type="ARBA" id="ARBA00023204"/>
    </source>
</evidence>
<accession>A0A545TEB3</accession>
<evidence type="ECO:0000256" key="7">
    <source>
        <dbReference type="SAM" id="SignalP"/>
    </source>
</evidence>
<dbReference type="SUPFAM" id="SSF56091">
    <property type="entry name" value="DNA ligase/mRNA capping enzyme, catalytic domain"/>
    <property type="match status" value="1"/>
</dbReference>
<keyword evidence="2 10" id="KW-0436">Ligase</keyword>
<dbReference type="InterPro" id="IPR012310">
    <property type="entry name" value="DNA_ligase_ATP-dep_cent"/>
</dbReference>
<dbReference type="GO" id="GO:0006260">
    <property type="term" value="P:DNA replication"/>
    <property type="evidence" value="ECO:0007669"/>
    <property type="project" value="UniProtKB-KW"/>
</dbReference>
<evidence type="ECO:0000259" key="8">
    <source>
        <dbReference type="Pfam" id="PF01068"/>
    </source>
</evidence>
<dbReference type="Gene3D" id="2.40.50.140">
    <property type="entry name" value="Nucleic acid-binding proteins"/>
    <property type="match status" value="1"/>
</dbReference>
<feature type="signal peptide" evidence="7">
    <location>
        <begin position="1"/>
        <end position="21"/>
    </location>
</feature>
<dbReference type="GO" id="GO:0005524">
    <property type="term" value="F:ATP binding"/>
    <property type="evidence" value="ECO:0007669"/>
    <property type="project" value="InterPro"/>
</dbReference>
<name>A0A545TEB3_9GAMM</name>
<protein>
    <submittedName>
        <fullName evidence="10">DNA ligase</fullName>
    </submittedName>
</protein>
<evidence type="ECO:0000313" key="10">
    <source>
        <dbReference type="EMBL" id="TQV75565.1"/>
    </source>
</evidence>
<sequence>MYKVVFPLSLALLYCSPMTLAAATNKAPKLQLAKVYQSTVNLDQFFVSEKLDGIRAYWNGKQLITRFGNLIYAPKWFTDSLPAVPLDGELWVGRGQFETVSSIVRKHIPDDGEWLRVKFMAFDLPHNLETFANRTNKLKQLIRETSVRHLEYVEQFSIETQEQLDSALAGIDAIGGEGLMLHRANALYQSKRTDDLLKVKSYIDEEAIVLKHLPGKGKYSGLMGSILVETKSGVRFKIGTGFSDLERKNPPSVGSEITFRYRGKTSRGVPRFASFMRIRDEF</sequence>
<dbReference type="RefSeq" id="WP_142942179.1">
    <property type="nucleotide sequence ID" value="NZ_VIKR01000002.1"/>
</dbReference>
<dbReference type="NCBIfam" id="NF006592">
    <property type="entry name" value="PRK09125.1"/>
    <property type="match status" value="1"/>
</dbReference>
<reference evidence="10 11" key="1">
    <citation type="submission" date="2019-06" db="EMBL/GenBank/DDBJ databases">
        <title>Draft genome of Aliikangiella marina GYP-15.</title>
        <authorList>
            <person name="Wang G."/>
        </authorList>
    </citation>
    <scope>NUCLEOTIDE SEQUENCE [LARGE SCALE GENOMIC DNA]</scope>
    <source>
        <strain evidence="10 11">GYP-15</strain>
    </source>
</reference>
<proteinExistence type="predicted"/>
<dbReference type="CDD" id="cd07896">
    <property type="entry name" value="Adenylation_kDNA_ligase_like"/>
    <property type="match status" value="1"/>
</dbReference>
<gene>
    <name evidence="10" type="ORF">FLL45_11675</name>
</gene>
<keyword evidence="7" id="KW-0732">Signal</keyword>
<feature type="chain" id="PRO_5021935899" evidence="7">
    <location>
        <begin position="22"/>
        <end position="282"/>
    </location>
</feature>
<dbReference type="GO" id="GO:0006281">
    <property type="term" value="P:DNA repair"/>
    <property type="evidence" value="ECO:0007669"/>
    <property type="project" value="UniProtKB-KW"/>
</dbReference>
<organism evidence="10 11">
    <name type="scientific">Aliikangiella marina</name>
    <dbReference type="NCBI Taxonomy" id="1712262"/>
    <lineage>
        <taxon>Bacteria</taxon>
        <taxon>Pseudomonadati</taxon>
        <taxon>Pseudomonadota</taxon>
        <taxon>Gammaproteobacteria</taxon>
        <taxon>Oceanospirillales</taxon>
        <taxon>Pleioneaceae</taxon>
        <taxon>Aliikangiella</taxon>
    </lineage>
</organism>
<keyword evidence="5" id="KW-0234">DNA repair</keyword>
<dbReference type="GO" id="GO:0006310">
    <property type="term" value="P:DNA recombination"/>
    <property type="evidence" value="ECO:0007669"/>
    <property type="project" value="InterPro"/>
</dbReference>
<comment type="caution">
    <text evidence="10">The sequence shown here is derived from an EMBL/GenBank/DDBJ whole genome shotgun (WGS) entry which is preliminary data.</text>
</comment>
<dbReference type="EMBL" id="VIKR01000002">
    <property type="protein sequence ID" value="TQV75565.1"/>
    <property type="molecule type" value="Genomic_DNA"/>
</dbReference>
<comment type="catalytic activity">
    <reaction evidence="6">
        <text>ATP + (deoxyribonucleotide)n-3'-hydroxyl + 5'-phospho-(deoxyribonucleotide)m = (deoxyribonucleotide)n+m + AMP + diphosphate.</text>
        <dbReference type="EC" id="6.5.1.1"/>
    </reaction>
</comment>
<dbReference type="Pfam" id="PF14743">
    <property type="entry name" value="DNA_ligase_OB_2"/>
    <property type="match status" value="1"/>
</dbReference>
<evidence type="ECO:0000256" key="6">
    <source>
        <dbReference type="ARBA" id="ARBA00034003"/>
    </source>
</evidence>
<dbReference type="OrthoDB" id="9782700at2"/>
<evidence type="ECO:0000256" key="1">
    <source>
        <dbReference type="ARBA" id="ARBA00001968"/>
    </source>
</evidence>
<evidence type="ECO:0000256" key="4">
    <source>
        <dbReference type="ARBA" id="ARBA00022763"/>
    </source>
</evidence>
<dbReference type="AlphaFoldDB" id="A0A545TEB3"/>
<dbReference type="SUPFAM" id="SSF50249">
    <property type="entry name" value="Nucleic acid-binding proteins"/>
    <property type="match status" value="1"/>
</dbReference>
<dbReference type="InterPro" id="IPR029319">
    <property type="entry name" value="DNA_ligase_OB"/>
</dbReference>
<dbReference type="PANTHER" id="PTHR47810:SF1">
    <property type="entry name" value="DNA LIGASE B"/>
    <property type="match status" value="1"/>
</dbReference>
<dbReference type="GO" id="GO:0003910">
    <property type="term" value="F:DNA ligase (ATP) activity"/>
    <property type="evidence" value="ECO:0007669"/>
    <property type="project" value="UniProtKB-EC"/>
</dbReference>
<dbReference type="Proteomes" id="UP000317839">
    <property type="component" value="Unassembled WGS sequence"/>
</dbReference>
<evidence type="ECO:0000256" key="3">
    <source>
        <dbReference type="ARBA" id="ARBA00022705"/>
    </source>
</evidence>
<keyword evidence="11" id="KW-1185">Reference proteome</keyword>
<dbReference type="CDD" id="cd08041">
    <property type="entry name" value="OBF_kDNA_ligase_like"/>
    <property type="match status" value="1"/>
</dbReference>
<evidence type="ECO:0000256" key="2">
    <source>
        <dbReference type="ARBA" id="ARBA00022598"/>
    </source>
</evidence>